<dbReference type="CDD" id="cd07942">
    <property type="entry name" value="DRE_TIM_LeuA"/>
    <property type="match status" value="1"/>
</dbReference>
<feature type="region of interest" description="Disordered" evidence="6">
    <location>
        <begin position="1"/>
        <end position="32"/>
    </location>
</feature>
<dbReference type="GO" id="GO:0003852">
    <property type="term" value="F:2-isopropylmalate synthase activity"/>
    <property type="evidence" value="ECO:0007669"/>
    <property type="project" value="UniProtKB-EC"/>
</dbReference>
<accession>A0ABV8Q6G6</accession>
<organism evidence="8 9">
    <name type="scientific">Gryllotalpicola reticulitermitis</name>
    <dbReference type="NCBI Taxonomy" id="1184153"/>
    <lineage>
        <taxon>Bacteria</taxon>
        <taxon>Bacillati</taxon>
        <taxon>Actinomycetota</taxon>
        <taxon>Actinomycetes</taxon>
        <taxon>Micrococcales</taxon>
        <taxon>Microbacteriaceae</taxon>
        <taxon>Gryllotalpicola</taxon>
    </lineage>
</organism>
<name>A0ABV8Q6G6_9MICO</name>
<dbReference type="Gene3D" id="3.30.160.270">
    <property type="match status" value="1"/>
</dbReference>
<dbReference type="RefSeq" id="WP_390227933.1">
    <property type="nucleotide sequence ID" value="NZ_JBHSCN010000004.1"/>
</dbReference>
<feature type="compositionally biased region" description="Polar residues" evidence="6">
    <location>
        <begin position="1"/>
        <end position="11"/>
    </location>
</feature>
<dbReference type="InterPro" id="IPR013785">
    <property type="entry name" value="Aldolase_TIM"/>
</dbReference>
<dbReference type="Pfam" id="PF22615">
    <property type="entry name" value="IPMS_D2"/>
    <property type="match status" value="1"/>
</dbReference>
<evidence type="ECO:0000256" key="1">
    <source>
        <dbReference type="ARBA" id="ARBA00000064"/>
    </source>
</evidence>
<dbReference type="Gene3D" id="3.20.20.70">
    <property type="entry name" value="Aldolase class I"/>
    <property type="match status" value="1"/>
</dbReference>
<protein>
    <recommendedName>
        <fullName evidence="3">2-isopropylmalate synthase</fullName>
        <ecNumber evidence="3">2.3.3.13</ecNumber>
    </recommendedName>
</protein>
<evidence type="ECO:0000256" key="5">
    <source>
        <dbReference type="RuleBase" id="RU003523"/>
    </source>
</evidence>
<comment type="catalytic activity">
    <reaction evidence="1">
        <text>3-methyl-2-oxobutanoate + acetyl-CoA + H2O = (2S)-2-isopropylmalate + CoA + H(+)</text>
        <dbReference type="Rhea" id="RHEA:21524"/>
        <dbReference type="ChEBI" id="CHEBI:1178"/>
        <dbReference type="ChEBI" id="CHEBI:11851"/>
        <dbReference type="ChEBI" id="CHEBI:15377"/>
        <dbReference type="ChEBI" id="CHEBI:15378"/>
        <dbReference type="ChEBI" id="CHEBI:57287"/>
        <dbReference type="ChEBI" id="CHEBI:57288"/>
        <dbReference type="EC" id="2.3.3.13"/>
    </reaction>
</comment>
<evidence type="ECO:0000256" key="3">
    <source>
        <dbReference type="ARBA" id="ARBA00012973"/>
    </source>
</evidence>
<comment type="similarity">
    <text evidence="2">Belongs to the alpha-IPM synthase/homocitrate synthase family. LeuA type 2 subfamily.</text>
</comment>
<dbReference type="PROSITE" id="PS50991">
    <property type="entry name" value="PYR_CT"/>
    <property type="match status" value="1"/>
</dbReference>
<keyword evidence="4 5" id="KW-0808">Transferase</keyword>
<sequence>MTNSAFPSLSTPAGPIPADAPQWNRQRRSQMPSHRYRDVYSRVDVPLTSREWPTKRLTAAPLWVPVDLRDGNQALAEPMDPARKLRFFELLIAMGYKEIEIGYPSASQTDYDFVRVIAEGEIVPADVAVVVFTPARRDLIERTVESIRGIRNEVVIHMYTATAPIWREMVLGKGREELRELVLAGARDVLELAGHLPNVRFEFSPEVFNLTEPDYVVEICDAVTELWDATPQRPVILNLPATVEIATPNVYADQIEYMHTRLARRDSVILSVHPHNDRGTGIARAELAVLAGAQRVEGCIFGNGERTGNVDIATLALNLHAQGVDPMIDFSDIDEIRRTVEYCNRIEVHPRHPYVGDLVHTAFSGTHQDAIKKGFAEHRARAAAEGRPERHIEWRVPYLPIDPADLGRSYDAVIRVNSQSGKGGIAYLLESEYGIELPRRMQIDFSRRVQEHTDSTGVEIDAAGLLALFERSYPSSGLGATEATDDPSLPERSAS</sequence>
<evidence type="ECO:0000256" key="4">
    <source>
        <dbReference type="ARBA" id="ARBA00022679"/>
    </source>
</evidence>
<evidence type="ECO:0000313" key="9">
    <source>
        <dbReference type="Proteomes" id="UP001595900"/>
    </source>
</evidence>
<comment type="caution">
    <text evidence="8">The sequence shown here is derived from an EMBL/GenBank/DDBJ whole genome shotgun (WGS) entry which is preliminary data.</text>
</comment>
<dbReference type="InterPro" id="IPR039371">
    <property type="entry name" value="LeuA_N_DRE-TIM"/>
</dbReference>
<evidence type="ECO:0000256" key="6">
    <source>
        <dbReference type="SAM" id="MobiDB-lite"/>
    </source>
</evidence>
<dbReference type="InterPro" id="IPR002034">
    <property type="entry name" value="AIPM/Hcit_synth_CS"/>
</dbReference>
<evidence type="ECO:0000259" key="7">
    <source>
        <dbReference type="PROSITE" id="PS50991"/>
    </source>
</evidence>
<dbReference type="SUPFAM" id="SSF51569">
    <property type="entry name" value="Aldolase"/>
    <property type="match status" value="1"/>
</dbReference>
<reference evidence="9" key="1">
    <citation type="journal article" date="2019" name="Int. J. Syst. Evol. Microbiol.">
        <title>The Global Catalogue of Microorganisms (GCM) 10K type strain sequencing project: providing services to taxonomists for standard genome sequencing and annotation.</title>
        <authorList>
            <consortium name="The Broad Institute Genomics Platform"/>
            <consortium name="The Broad Institute Genome Sequencing Center for Infectious Disease"/>
            <person name="Wu L."/>
            <person name="Ma J."/>
        </authorList>
    </citation>
    <scope>NUCLEOTIDE SEQUENCE [LARGE SCALE GENOMIC DNA]</scope>
    <source>
        <strain evidence="9">CGMCC 1.10363</strain>
    </source>
</reference>
<gene>
    <name evidence="8" type="ORF">ACFOYW_06265</name>
</gene>
<dbReference type="Pfam" id="PF00682">
    <property type="entry name" value="HMGL-like"/>
    <property type="match status" value="1"/>
</dbReference>
<feature type="region of interest" description="Disordered" evidence="6">
    <location>
        <begin position="476"/>
        <end position="495"/>
    </location>
</feature>
<dbReference type="SUPFAM" id="SSF89000">
    <property type="entry name" value="post-HMGL domain-like"/>
    <property type="match status" value="1"/>
</dbReference>
<feature type="domain" description="Pyruvate carboxyltransferase" evidence="7">
    <location>
        <begin position="61"/>
        <end position="334"/>
    </location>
</feature>
<evidence type="ECO:0000313" key="8">
    <source>
        <dbReference type="EMBL" id="MFC4242969.1"/>
    </source>
</evidence>
<keyword evidence="8" id="KW-0012">Acyltransferase</keyword>
<dbReference type="InterPro" id="IPR054692">
    <property type="entry name" value="LeuA-like_post-cat"/>
</dbReference>
<keyword evidence="9" id="KW-1185">Reference proteome</keyword>
<dbReference type="EMBL" id="JBHSCN010000004">
    <property type="protein sequence ID" value="MFC4242969.1"/>
    <property type="molecule type" value="Genomic_DNA"/>
</dbReference>
<dbReference type="PROSITE" id="PS00815">
    <property type="entry name" value="AIPM_HOMOCIT_SYNTH_1"/>
    <property type="match status" value="1"/>
</dbReference>
<dbReference type="PANTHER" id="PTHR46911">
    <property type="match status" value="1"/>
</dbReference>
<dbReference type="NCBIfam" id="NF002991">
    <property type="entry name" value="PRK03739.1"/>
    <property type="match status" value="1"/>
</dbReference>
<dbReference type="PROSITE" id="PS00816">
    <property type="entry name" value="AIPM_HOMOCIT_SYNTH_2"/>
    <property type="match status" value="1"/>
</dbReference>
<dbReference type="InterPro" id="IPR000891">
    <property type="entry name" value="PYR_CT"/>
</dbReference>
<dbReference type="EC" id="2.3.3.13" evidence="3"/>
<proteinExistence type="inferred from homology"/>
<dbReference type="InterPro" id="IPR036230">
    <property type="entry name" value="LeuA_allosteric_dom_sf"/>
</dbReference>
<evidence type="ECO:0000256" key="2">
    <source>
        <dbReference type="ARBA" id="ARBA00009767"/>
    </source>
</evidence>
<dbReference type="PANTHER" id="PTHR46911:SF1">
    <property type="entry name" value="2-ISOPROPYLMALATE SYNTHASE"/>
    <property type="match status" value="1"/>
</dbReference>
<dbReference type="Proteomes" id="UP001595900">
    <property type="component" value="Unassembled WGS sequence"/>
</dbReference>